<accession>A0A0F9JWI0</accession>
<protein>
    <submittedName>
        <fullName evidence="1">Uncharacterized protein</fullName>
    </submittedName>
</protein>
<name>A0A0F9JWI0_9ZZZZ</name>
<sequence>MKKAYIGDAVYIDFDGFGIVLTTEDGYQTTNRIVLEPEVLSAFERWVVELKEEELQN</sequence>
<reference evidence="1" key="1">
    <citation type="journal article" date="2015" name="Nature">
        <title>Complex archaea that bridge the gap between prokaryotes and eukaryotes.</title>
        <authorList>
            <person name="Spang A."/>
            <person name="Saw J.H."/>
            <person name="Jorgensen S.L."/>
            <person name="Zaremba-Niedzwiedzka K."/>
            <person name="Martijn J."/>
            <person name="Lind A.E."/>
            <person name="van Eijk R."/>
            <person name="Schleper C."/>
            <person name="Guy L."/>
            <person name="Ettema T.J."/>
        </authorList>
    </citation>
    <scope>NUCLEOTIDE SEQUENCE</scope>
</reference>
<comment type="caution">
    <text evidence="1">The sequence shown here is derived from an EMBL/GenBank/DDBJ whole genome shotgun (WGS) entry which is preliminary data.</text>
</comment>
<gene>
    <name evidence="1" type="ORF">LCGC14_1477840</name>
</gene>
<proteinExistence type="predicted"/>
<organism evidence="1">
    <name type="scientific">marine sediment metagenome</name>
    <dbReference type="NCBI Taxonomy" id="412755"/>
    <lineage>
        <taxon>unclassified sequences</taxon>
        <taxon>metagenomes</taxon>
        <taxon>ecological metagenomes</taxon>
    </lineage>
</organism>
<dbReference type="EMBL" id="LAZR01010466">
    <property type="protein sequence ID" value="KKM66776.1"/>
    <property type="molecule type" value="Genomic_DNA"/>
</dbReference>
<evidence type="ECO:0000313" key="1">
    <source>
        <dbReference type="EMBL" id="KKM66776.1"/>
    </source>
</evidence>
<dbReference type="AlphaFoldDB" id="A0A0F9JWI0"/>